<protein>
    <submittedName>
        <fullName evidence="2">Uncharacterized protein</fullName>
    </submittedName>
</protein>
<organism evidence="2 3">
    <name type="scientific">Nocardia seriolae</name>
    <dbReference type="NCBI Taxonomy" id="37332"/>
    <lineage>
        <taxon>Bacteria</taxon>
        <taxon>Bacillati</taxon>
        <taxon>Actinomycetota</taxon>
        <taxon>Actinomycetes</taxon>
        <taxon>Mycobacteriales</taxon>
        <taxon>Nocardiaceae</taxon>
        <taxon>Nocardia</taxon>
    </lineage>
</organism>
<feature type="compositionally biased region" description="Low complexity" evidence="1">
    <location>
        <begin position="678"/>
        <end position="690"/>
    </location>
</feature>
<reference evidence="2 3" key="2">
    <citation type="journal article" date="2016" name="Genome Announc.">
        <title>Draft Genome Sequence of Erythromycin- and Oxytetracycline-Sensitive Nocardia seriolae Strain U-1 (NBRC 110359).</title>
        <authorList>
            <person name="Imajoh M."/>
            <person name="Sukeda M."/>
            <person name="Shimizu M."/>
            <person name="Yamane J."/>
            <person name="Ohnishi K."/>
            <person name="Oshima S."/>
        </authorList>
    </citation>
    <scope>NUCLEOTIDE SEQUENCE [LARGE SCALE GENOMIC DNA]</scope>
    <source>
        <strain evidence="2 3">U-1</strain>
    </source>
</reference>
<comment type="caution">
    <text evidence="2">The sequence shown here is derived from an EMBL/GenBank/DDBJ whole genome shotgun (WGS) entry which is preliminary data.</text>
</comment>
<name>A0ABC9Z162_9NOCA</name>
<feature type="region of interest" description="Disordered" evidence="1">
    <location>
        <begin position="295"/>
        <end position="333"/>
    </location>
</feature>
<feature type="compositionally biased region" description="Pro residues" evidence="1">
    <location>
        <begin position="132"/>
        <end position="146"/>
    </location>
</feature>
<evidence type="ECO:0000256" key="1">
    <source>
        <dbReference type="SAM" id="MobiDB-lite"/>
    </source>
</evidence>
<feature type="region of interest" description="Disordered" evidence="1">
    <location>
        <begin position="1"/>
        <end position="36"/>
    </location>
</feature>
<dbReference type="Proteomes" id="UP000037179">
    <property type="component" value="Unassembled WGS sequence"/>
</dbReference>
<keyword evidence="3" id="KW-1185">Reference proteome</keyword>
<accession>A0ABC9Z162</accession>
<dbReference type="EMBL" id="BBYQ01000112">
    <property type="protein sequence ID" value="GAP31382.1"/>
    <property type="molecule type" value="Genomic_DNA"/>
</dbReference>
<feature type="compositionally biased region" description="Polar residues" evidence="1">
    <location>
        <begin position="295"/>
        <end position="321"/>
    </location>
</feature>
<sequence length="920" mass="97063">MALSPESGWVPGWTPSAPADQTSEGRSGSGAPRVHNYTVKNAAEAVRIYQRIRAREDMVAASFADPAAPQSGMTSAGRVLAQQHGGEPAPVAAQAKPIADPEASSVLDDDGFVVPRPGTVPNPGAHTRPVPESQPQPDAPAAPASPQPDNAIPAGPVAVPPVTSAGTSEEPAVALPRPEDVLALRPEGVPWDTPTGNGGVATSVIVPGTGGQTIDTTIRNADGTITQVRSVSDGNGGVTTWTANADGSYSVRYPDGTHGAAPGQAKTYTVPVGLNPAGPAPIESAITADGKQVRTTSLNSEGSVSTADTTLNPDGSVNTTYPDGLGGTYTTTSRFDEKGRVDQAVTGRHNADGSGYQIEYDGIRIDRGSNGSVLVTGTQDGTSYEKGIDSFGRPFEIVTDLLRGYSLKTWTDEFGRPHYELTDMVGKTITTTVPHGGSDGADRPWTEVTITDLQGNPITHYSKGRDGGIRTDDGLIHFVIDGQDVKYNSDGTVYVPDDHSTAWQRFIGTDPQPKVYFDRHGNPQLYHSGPSVPDPLFQIYPPNNVPGEAFYKTFDGTLIIKDKNGYHWGVAYDGPQILQSGPPIRPPGIGPSIPGEGVPPSRQKPDTTPGLGLNAVEAETPGLAGRFRAAPAAAAQSVEANLSRATATAPTSEAASAARSRAASATPPESPVPATKPQASAAATERTAAQVEVEARIEQGLTTQQSAGRVPAAVPPPPVSPPQPITPQAAGAAAPRVEAPSSRIEVGGNGKARASVDLSWPPERPSGPKPAIGAEGADTWRYQRHRFDKYRKGGLQDDVLPFDQWRKERFEPVERGDRPGRRGGAQQVATKKYLAEHEGVLEVENVKLGSRFPDGIRANSHGGTDYFEVGKMLRTGKPEARERIKLQEEIDVLRPNDTITFVDKVDPSRRVTYRLGDKIE</sequence>
<evidence type="ECO:0000313" key="2">
    <source>
        <dbReference type="EMBL" id="GAP31382.1"/>
    </source>
</evidence>
<feature type="compositionally biased region" description="Low complexity" evidence="1">
    <location>
        <begin position="590"/>
        <end position="601"/>
    </location>
</feature>
<dbReference type="AlphaFoldDB" id="A0ABC9Z162"/>
<feature type="region of interest" description="Disordered" evidence="1">
    <location>
        <begin position="702"/>
        <end position="774"/>
    </location>
</feature>
<feature type="compositionally biased region" description="Low complexity" evidence="1">
    <location>
        <begin position="644"/>
        <end position="667"/>
    </location>
</feature>
<gene>
    <name evidence="2" type="ORF">NSK11_contig00112-0032</name>
</gene>
<feature type="region of interest" description="Disordered" evidence="1">
    <location>
        <begin position="66"/>
        <end position="173"/>
    </location>
</feature>
<feature type="compositionally biased region" description="Pro residues" evidence="1">
    <location>
        <begin position="713"/>
        <end position="725"/>
    </location>
</feature>
<dbReference type="PANTHER" id="PTHR48125:SF12">
    <property type="entry name" value="AT HOOK TRANSCRIPTION FACTOR FAMILY-RELATED"/>
    <property type="match status" value="1"/>
</dbReference>
<feature type="region of interest" description="Disordered" evidence="1">
    <location>
        <begin position="644"/>
        <end position="690"/>
    </location>
</feature>
<reference evidence="3" key="1">
    <citation type="submission" date="2015-07" db="EMBL/GenBank/DDBJ databases">
        <title>Nocardia seriolae U-1 whole genome shotgun sequence.</title>
        <authorList>
            <person name="Imajoh M."/>
            <person name="Fukumoto Y."/>
            <person name="Sukeda M."/>
            <person name="Yamane J."/>
            <person name="Yamasaki K."/>
            <person name="Shimizu M."/>
            <person name="Ohnishi K."/>
            <person name="Oshima S."/>
        </authorList>
    </citation>
    <scope>NUCLEOTIDE SEQUENCE [LARGE SCALE GENOMIC DNA]</scope>
    <source>
        <strain evidence="3">U-1</strain>
    </source>
</reference>
<feature type="compositionally biased region" description="Low complexity" evidence="1">
    <location>
        <begin position="147"/>
        <end position="162"/>
    </location>
</feature>
<proteinExistence type="predicted"/>
<dbReference type="PANTHER" id="PTHR48125">
    <property type="entry name" value="LP07818P1"/>
    <property type="match status" value="1"/>
</dbReference>
<feature type="compositionally biased region" description="Low complexity" evidence="1">
    <location>
        <begin position="726"/>
        <end position="740"/>
    </location>
</feature>
<feature type="region of interest" description="Disordered" evidence="1">
    <location>
        <begin position="578"/>
        <end position="614"/>
    </location>
</feature>
<evidence type="ECO:0000313" key="3">
    <source>
        <dbReference type="Proteomes" id="UP000037179"/>
    </source>
</evidence>